<accession>A0A382MFU5</accession>
<evidence type="ECO:0000313" key="1">
    <source>
        <dbReference type="EMBL" id="SVC46121.1"/>
    </source>
</evidence>
<sequence>MLDFAEVRGEEHAKRALEVAAPVVTTSWGRKQIYRGDRGIMQVAIQQAQ</sequence>
<reference evidence="1" key="1">
    <citation type="submission" date="2018-05" db="EMBL/GenBank/DDBJ databases">
        <authorList>
            <person name="Lanie J.A."/>
            <person name="Ng W.-L."/>
            <person name="Kazmierczak K.M."/>
            <person name="Andrzejewski T.M."/>
            <person name="Davidsen T.M."/>
            <person name="Wayne K.J."/>
            <person name="Tettelin H."/>
            <person name="Glass J.I."/>
            <person name="Rusch D."/>
            <person name="Podicherti R."/>
            <person name="Tsui H.-C.T."/>
            <person name="Winkler M.E."/>
        </authorList>
    </citation>
    <scope>NUCLEOTIDE SEQUENCE</scope>
</reference>
<name>A0A382MFU5_9ZZZZ</name>
<gene>
    <name evidence="1" type="ORF">METZ01_LOCUS298975</name>
</gene>
<dbReference type="EMBL" id="UINC01092493">
    <property type="protein sequence ID" value="SVC46121.1"/>
    <property type="molecule type" value="Genomic_DNA"/>
</dbReference>
<dbReference type="AlphaFoldDB" id="A0A382MFU5"/>
<organism evidence="1">
    <name type="scientific">marine metagenome</name>
    <dbReference type="NCBI Taxonomy" id="408172"/>
    <lineage>
        <taxon>unclassified sequences</taxon>
        <taxon>metagenomes</taxon>
        <taxon>ecological metagenomes</taxon>
    </lineage>
</organism>
<proteinExistence type="predicted"/>
<protein>
    <submittedName>
        <fullName evidence="1">Uncharacterized protein</fullName>
    </submittedName>
</protein>